<accession>A0AAN7I238</accession>
<dbReference type="PROSITE" id="PS51140">
    <property type="entry name" value="CUE"/>
    <property type="match status" value="1"/>
</dbReference>
<sequence length="254" mass="28165">MNDSVSILVAVFLILIALRWMLGGNNPNNQQQQGQRRTTTGTRRMQHRVTPQMIEMVRAMFPDIPTAAIVADLQRTGSVETTVDNALRDGGLPLPSPMPSQQGSPNSYATNTSSTASSSRKSPSHPNLVQRYKIDVQQDTDQEPPKVWEASPDKRQEMLRKRKEFMVLQARKKLMEQQQKKKQESAVEQGSSSAAAGATSSSIPVASTAVAVNQEETEEAKTFEDMSVDELNTLSPEQRRDHMLQALQKRTSSS</sequence>
<dbReference type="EMBL" id="JASEJX010000013">
    <property type="protein sequence ID" value="KAK4517492.1"/>
    <property type="molecule type" value="Genomic_DNA"/>
</dbReference>
<dbReference type="InterPro" id="IPR003892">
    <property type="entry name" value="CUE"/>
</dbReference>
<feature type="region of interest" description="Disordered" evidence="1">
    <location>
        <begin position="174"/>
        <end position="254"/>
    </location>
</feature>
<reference evidence="4 5" key="1">
    <citation type="submission" date="2022-11" db="EMBL/GenBank/DDBJ databases">
        <title>Mucor velutinosus strain NIH1002 WGS.</title>
        <authorList>
            <person name="Subramanian P."/>
            <person name="Mullikin J.C."/>
            <person name="Segre J.A."/>
            <person name="Zelazny A.M."/>
        </authorList>
    </citation>
    <scope>NUCLEOTIDE SEQUENCE [LARGE SCALE GENOMIC DNA]</scope>
    <source>
        <strain evidence="4 5">NIH1002</strain>
    </source>
</reference>
<dbReference type="Proteomes" id="UP001304243">
    <property type="component" value="Unassembled WGS sequence"/>
</dbReference>
<evidence type="ECO:0000256" key="2">
    <source>
        <dbReference type="SAM" id="SignalP"/>
    </source>
</evidence>
<dbReference type="Pfam" id="PF02845">
    <property type="entry name" value="CUE"/>
    <property type="match status" value="1"/>
</dbReference>
<protein>
    <recommendedName>
        <fullName evidence="3">CUE domain-containing protein</fullName>
    </recommendedName>
</protein>
<keyword evidence="2" id="KW-0732">Signal</keyword>
<feature type="region of interest" description="Disordered" evidence="1">
    <location>
        <begin position="24"/>
        <end position="45"/>
    </location>
</feature>
<dbReference type="AlphaFoldDB" id="A0AAN7I238"/>
<evidence type="ECO:0000256" key="1">
    <source>
        <dbReference type="SAM" id="MobiDB-lite"/>
    </source>
</evidence>
<name>A0AAN7I238_9FUNG</name>
<gene>
    <name evidence="4" type="ORF">ATC70_000831</name>
</gene>
<feature type="compositionally biased region" description="Basic and acidic residues" evidence="1">
    <location>
        <begin position="143"/>
        <end position="155"/>
    </location>
</feature>
<feature type="region of interest" description="Disordered" evidence="1">
    <location>
        <begin position="85"/>
        <end position="155"/>
    </location>
</feature>
<dbReference type="GO" id="GO:0043130">
    <property type="term" value="F:ubiquitin binding"/>
    <property type="evidence" value="ECO:0007669"/>
    <property type="project" value="InterPro"/>
</dbReference>
<organism evidence="4 5">
    <name type="scientific">Mucor velutinosus</name>
    <dbReference type="NCBI Taxonomy" id="708070"/>
    <lineage>
        <taxon>Eukaryota</taxon>
        <taxon>Fungi</taxon>
        <taxon>Fungi incertae sedis</taxon>
        <taxon>Mucoromycota</taxon>
        <taxon>Mucoromycotina</taxon>
        <taxon>Mucoromycetes</taxon>
        <taxon>Mucorales</taxon>
        <taxon>Mucorineae</taxon>
        <taxon>Mucoraceae</taxon>
        <taxon>Mucor</taxon>
    </lineage>
</organism>
<feature type="compositionally biased region" description="Low complexity" evidence="1">
    <location>
        <begin position="24"/>
        <end position="43"/>
    </location>
</feature>
<feature type="compositionally biased region" description="Low complexity" evidence="1">
    <location>
        <begin position="104"/>
        <end position="127"/>
    </location>
</feature>
<evidence type="ECO:0000259" key="3">
    <source>
        <dbReference type="PROSITE" id="PS51140"/>
    </source>
</evidence>
<dbReference type="RefSeq" id="XP_064684158.1">
    <property type="nucleotide sequence ID" value="XM_064820238.1"/>
</dbReference>
<dbReference type="Gene3D" id="1.10.8.10">
    <property type="entry name" value="DNA helicase RuvA subunit, C-terminal domain"/>
    <property type="match status" value="1"/>
</dbReference>
<feature type="chain" id="PRO_5042963581" description="CUE domain-containing protein" evidence="2">
    <location>
        <begin position="24"/>
        <end position="254"/>
    </location>
</feature>
<proteinExistence type="predicted"/>
<feature type="compositionally biased region" description="Basic and acidic residues" evidence="1">
    <location>
        <begin position="174"/>
        <end position="185"/>
    </location>
</feature>
<feature type="compositionally biased region" description="Low complexity" evidence="1">
    <location>
        <begin position="186"/>
        <end position="202"/>
    </location>
</feature>
<evidence type="ECO:0000313" key="5">
    <source>
        <dbReference type="Proteomes" id="UP001304243"/>
    </source>
</evidence>
<feature type="domain" description="CUE" evidence="3">
    <location>
        <begin position="49"/>
        <end position="91"/>
    </location>
</feature>
<feature type="signal peptide" evidence="2">
    <location>
        <begin position="1"/>
        <end position="23"/>
    </location>
</feature>
<keyword evidence="5" id="KW-1185">Reference proteome</keyword>
<dbReference type="SMART" id="SM00546">
    <property type="entry name" value="CUE"/>
    <property type="match status" value="1"/>
</dbReference>
<evidence type="ECO:0000313" key="4">
    <source>
        <dbReference type="EMBL" id="KAK4517492.1"/>
    </source>
</evidence>
<dbReference type="GeneID" id="89944533"/>
<comment type="caution">
    <text evidence="4">The sequence shown here is derived from an EMBL/GenBank/DDBJ whole genome shotgun (WGS) entry which is preliminary data.</text>
</comment>
<dbReference type="CDD" id="cd14424">
    <property type="entry name" value="CUE_Cue1p_like"/>
    <property type="match status" value="1"/>
</dbReference>